<sequence>MIIKCVLLGGPICLIYNLLQICGLVSVNIFCCYHCRLQFIIHSFTSTPPHVQPLCE</sequence>
<protein>
    <submittedName>
        <fullName evidence="1">Uncharacterized protein</fullName>
    </submittedName>
</protein>
<proteinExistence type="predicted"/>
<gene>
    <name evidence="1" type="ORF">OCBIM_22016569mg</name>
</gene>
<reference evidence="1" key="1">
    <citation type="submission" date="2015-07" db="EMBL/GenBank/DDBJ databases">
        <title>MeaNS - Measles Nucleotide Surveillance Program.</title>
        <authorList>
            <person name="Tran T."/>
            <person name="Druce J."/>
        </authorList>
    </citation>
    <scope>NUCLEOTIDE SEQUENCE</scope>
    <source>
        <strain evidence="1">UCB-OBI-ISO-001</strain>
        <tissue evidence="1">Gonad</tissue>
    </source>
</reference>
<dbReference type="EMBL" id="KQ418368">
    <property type="protein sequence ID" value="KOF87583.1"/>
    <property type="molecule type" value="Genomic_DNA"/>
</dbReference>
<name>A0A0L8HE88_OCTBM</name>
<dbReference type="AlphaFoldDB" id="A0A0L8HE88"/>
<organism evidence="1">
    <name type="scientific">Octopus bimaculoides</name>
    <name type="common">California two-spotted octopus</name>
    <dbReference type="NCBI Taxonomy" id="37653"/>
    <lineage>
        <taxon>Eukaryota</taxon>
        <taxon>Metazoa</taxon>
        <taxon>Spiralia</taxon>
        <taxon>Lophotrochozoa</taxon>
        <taxon>Mollusca</taxon>
        <taxon>Cephalopoda</taxon>
        <taxon>Coleoidea</taxon>
        <taxon>Octopodiformes</taxon>
        <taxon>Octopoda</taxon>
        <taxon>Incirrata</taxon>
        <taxon>Octopodidae</taxon>
        <taxon>Octopus</taxon>
    </lineage>
</organism>
<accession>A0A0L8HE88</accession>
<evidence type="ECO:0000313" key="1">
    <source>
        <dbReference type="EMBL" id="KOF87583.1"/>
    </source>
</evidence>